<keyword evidence="3" id="KW-1185">Reference proteome</keyword>
<dbReference type="Proteomes" id="UP001642409">
    <property type="component" value="Unassembled WGS sequence"/>
</dbReference>
<organism evidence="1">
    <name type="scientific">Hexamita inflata</name>
    <dbReference type="NCBI Taxonomy" id="28002"/>
    <lineage>
        <taxon>Eukaryota</taxon>
        <taxon>Metamonada</taxon>
        <taxon>Diplomonadida</taxon>
        <taxon>Hexamitidae</taxon>
        <taxon>Hexamitinae</taxon>
        <taxon>Hexamita</taxon>
    </lineage>
</organism>
<name>A0AA86QG03_9EUKA</name>
<dbReference type="EMBL" id="CAXDID020000626">
    <property type="protein sequence ID" value="CAL6107079.1"/>
    <property type="molecule type" value="Genomic_DNA"/>
</dbReference>
<evidence type="ECO:0000313" key="3">
    <source>
        <dbReference type="Proteomes" id="UP001642409"/>
    </source>
</evidence>
<evidence type="ECO:0000313" key="2">
    <source>
        <dbReference type="EMBL" id="CAL6107079.1"/>
    </source>
</evidence>
<accession>A0AA86QG03</accession>
<reference evidence="2 3" key="2">
    <citation type="submission" date="2024-07" db="EMBL/GenBank/DDBJ databases">
        <authorList>
            <person name="Akdeniz Z."/>
        </authorList>
    </citation>
    <scope>NUCLEOTIDE SEQUENCE [LARGE SCALE GENOMIC DNA]</scope>
</reference>
<dbReference type="AlphaFoldDB" id="A0AA86QG03"/>
<protein>
    <submittedName>
        <fullName evidence="2">Hypothetical_protein</fullName>
    </submittedName>
</protein>
<gene>
    <name evidence="1" type="ORF">HINF_LOCUS45013</name>
    <name evidence="2" type="ORF">HINF_LOCUS74242</name>
</gene>
<reference evidence="1" key="1">
    <citation type="submission" date="2023-06" db="EMBL/GenBank/DDBJ databases">
        <authorList>
            <person name="Kurt Z."/>
        </authorList>
    </citation>
    <scope>NUCLEOTIDE SEQUENCE</scope>
</reference>
<sequence>MSTTQYFDMTQNNLRYSYVDRNETQNFVKSLFQCDMTHKTLIQKQYHAPLTNWNSRAPRLSHLQAFLIWKVSLTLQTEKHSFRNAFPPQIWVKVVVLVYTNVVGLTLTHLSRTTSGL</sequence>
<comment type="caution">
    <text evidence="1">The sequence shown here is derived from an EMBL/GenBank/DDBJ whole genome shotgun (WGS) entry which is preliminary data.</text>
</comment>
<dbReference type="EMBL" id="CATOUU010000886">
    <property type="protein sequence ID" value="CAI9957368.1"/>
    <property type="molecule type" value="Genomic_DNA"/>
</dbReference>
<proteinExistence type="predicted"/>
<evidence type="ECO:0000313" key="1">
    <source>
        <dbReference type="EMBL" id="CAI9957368.1"/>
    </source>
</evidence>